<reference evidence="1 2" key="1">
    <citation type="submission" date="2020-07" db="EMBL/GenBank/DDBJ databases">
        <title>Thermoactinomyces phylogeny.</title>
        <authorList>
            <person name="Dunlap C."/>
        </authorList>
    </citation>
    <scope>NUCLEOTIDE SEQUENCE [LARGE SCALE GENOMIC DNA]</scope>
    <source>
        <strain evidence="1 2">AMNI-1</strain>
    </source>
</reference>
<keyword evidence="2" id="KW-1185">Reference proteome</keyword>
<dbReference type="GO" id="GO:0043937">
    <property type="term" value="P:regulation of sporulation"/>
    <property type="evidence" value="ECO:0007669"/>
    <property type="project" value="InterPro"/>
</dbReference>
<dbReference type="GO" id="GO:0046983">
    <property type="term" value="F:protein dimerization activity"/>
    <property type="evidence" value="ECO:0007669"/>
    <property type="project" value="InterPro"/>
</dbReference>
<evidence type="ECO:0000313" key="1">
    <source>
        <dbReference type="EMBL" id="MBA4602298.1"/>
    </source>
</evidence>
<protein>
    <submittedName>
        <fullName evidence="1">Aspartyl-phosphate phosphatase Spo0E family protein</fullName>
    </submittedName>
</protein>
<organism evidence="1 2">
    <name type="scientific">Thermoactinomyces mirandus</name>
    <dbReference type="NCBI Taxonomy" id="2756294"/>
    <lineage>
        <taxon>Bacteria</taxon>
        <taxon>Bacillati</taxon>
        <taxon>Bacillota</taxon>
        <taxon>Bacilli</taxon>
        <taxon>Bacillales</taxon>
        <taxon>Thermoactinomycetaceae</taxon>
        <taxon>Thermoactinomyces</taxon>
    </lineage>
</organism>
<accession>A0A7W1XS58</accession>
<sequence length="81" mass="9672">MNRGPALKERLETVRRRMEEAADCLGLNHPTVYQLSLELDQLHNMWEKEIFNKRETDRICRFRSPVKPVNERSKDTMMQAI</sequence>
<evidence type="ECO:0000313" key="2">
    <source>
        <dbReference type="Proteomes" id="UP000538292"/>
    </source>
</evidence>
<comment type="caution">
    <text evidence="1">The sequence shown here is derived from an EMBL/GenBank/DDBJ whole genome shotgun (WGS) entry which is preliminary data.</text>
</comment>
<dbReference type="RefSeq" id="WP_181739683.1">
    <property type="nucleotide sequence ID" value="NZ_JACEOL010000028.1"/>
</dbReference>
<dbReference type="EMBL" id="JACEOL010000028">
    <property type="protein sequence ID" value="MBA4602298.1"/>
    <property type="molecule type" value="Genomic_DNA"/>
</dbReference>
<dbReference type="SUPFAM" id="SSF140500">
    <property type="entry name" value="BAS1536-like"/>
    <property type="match status" value="1"/>
</dbReference>
<dbReference type="Pfam" id="PF09388">
    <property type="entry name" value="SpoOE-like"/>
    <property type="match status" value="1"/>
</dbReference>
<dbReference type="Gene3D" id="4.10.280.10">
    <property type="entry name" value="Helix-loop-helix DNA-binding domain"/>
    <property type="match status" value="1"/>
</dbReference>
<dbReference type="InterPro" id="IPR036638">
    <property type="entry name" value="HLH_DNA-bd_sf"/>
</dbReference>
<proteinExistence type="predicted"/>
<dbReference type="InterPro" id="IPR037208">
    <property type="entry name" value="Spo0E-like_sf"/>
</dbReference>
<gene>
    <name evidence="1" type="ORF">H2C83_08200</name>
</gene>
<dbReference type="Proteomes" id="UP000538292">
    <property type="component" value="Unassembled WGS sequence"/>
</dbReference>
<dbReference type="InterPro" id="IPR018540">
    <property type="entry name" value="Spo0E-like"/>
</dbReference>
<dbReference type="AlphaFoldDB" id="A0A7W1XS58"/>
<name>A0A7W1XS58_9BACL</name>